<keyword evidence="1" id="KW-0175">Coiled coil</keyword>
<evidence type="ECO:0000256" key="1">
    <source>
        <dbReference type="SAM" id="Coils"/>
    </source>
</evidence>
<evidence type="ECO:0000313" key="2">
    <source>
        <dbReference type="EMBL" id="CAF3352650.1"/>
    </source>
</evidence>
<gene>
    <name evidence="2" type="ORF">LUA448_LOCUS13207</name>
</gene>
<comment type="caution">
    <text evidence="2">The sequence shown here is derived from an EMBL/GenBank/DDBJ whole genome shotgun (WGS) entry which is preliminary data.</text>
</comment>
<feature type="non-terminal residue" evidence="2">
    <location>
        <position position="1"/>
    </location>
</feature>
<name>A0A817W8R2_9BILA</name>
<dbReference type="EMBL" id="CAJNYD010001592">
    <property type="protein sequence ID" value="CAF3352650.1"/>
    <property type="molecule type" value="Genomic_DNA"/>
</dbReference>
<evidence type="ECO:0000313" key="3">
    <source>
        <dbReference type="Proteomes" id="UP000663833"/>
    </source>
</evidence>
<organism evidence="2 3">
    <name type="scientific">Rotaria socialis</name>
    <dbReference type="NCBI Taxonomy" id="392032"/>
    <lineage>
        <taxon>Eukaryota</taxon>
        <taxon>Metazoa</taxon>
        <taxon>Spiralia</taxon>
        <taxon>Gnathifera</taxon>
        <taxon>Rotifera</taxon>
        <taxon>Eurotatoria</taxon>
        <taxon>Bdelloidea</taxon>
        <taxon>Philodinida</taxon>
        <taxon>Philodinidae</taxon>
        <taxon>Rotaria</taxon>
    </lineage>
</organism>
<reference evidence="2" key="1">
    <citation type="submission" date="2021-02" db="EMBL/GenBank/DDBJ databases">
        <authorList>
            <person name="Nowell W R."/>
        </authorList>
    </citation>
    <scope>NUCLEOTIDE SEQUENCE</scope>
</reference>
<sequence length="40" mass="4783">KKTAVSYDIDSLLQENNALREKINELEEQLMFQRETSIRE</sequence>
<accession>A0A817W8R2</accession>
<dbReference type="AlphaFoldDB" id="A0A817W8R2"/>
<feature type="coiled-coil region" evidence="1">
    <location>
        <begin position="9"/>
        <end position="36"/>
    </location>
</feature>
<protein>
    <submittedName>
        <fullName evidence="2">Uncharacterized protein</fullName>
    </submittedName>
</protein>
<dbReference type="Proteomes" id="UP000663833">
    <property type="component" value="Unassembled WGS sequence"/>
</dbReference>
<proteinExistence type="predicted"/>